<dbReference type="GeneID" id="17271171"/>
<feature type="compositionally biased region" description="Basic residues" evidence="1">
    <location>
        <begin position="446"/>
        <end position="455"/>
    </location>
</feature>
<reference evidence="2" key="2">
    <citation type="submission" date="2024-10" db="UniProtKB">
        <authorList>
            <consortium name="EnsemblProtists"/>
        </authorList>
    </citation>
    <scope>IDENTIFICATION</scope>
</reference>
<feature type="compositionally biased region" description="Basic residues" evidence="1">
    <location>
        <begin position="419"/>
        <end position="437"/>
    </location>
</feature>
<dbReference type="RefSeq" id="XP_005778058.1">
    <property type="nucleotide sequence ID" value="XM_005778001.1"/>
</dbReference>
<evidence type="ECO:0000313" key="2">
    <source>
        <dbReference type="EnsemblProtists" id="EOD25629"/>
    </source>
</evidence>
<evidence type="ECO:0000313" key="3">
    <source>
        <dbReference type="Proteomes" id="UP000013827"/>
    </source>
</evidence>
<dbReference type="AlphaFoldDB" id="A0A0D3JQ44"/>
<organism evidence="2 3">
    <name type="scientific">Emiliania huxleyi (strain CCMP1516)</name>
    <dbReference type="NCBI Taxonomy" id="280463"/>
    <lineage>
        <taxon>Eukaryota</taxon>
        <taxon>Haptista</taxon>
        <taxon>Haptophyta</taxon>
        <taxon>Prymnesiophyceae</taxon>
        <taxon>Isochrysidales</taxon>
        <taxon>Noelaerhabdaceae</taxon>
        <taxon>Emiliania</taxon>
    </lineage>
</organism>
<accession>A0A0D3JQ44</accession>
<proteinExistence type="predicted"/>
<feature type="region of interest" description="Disordered" evidence="1">
    <location>
        <begin position="149"/>
        <end position="183"/>
    </location>
</feature>
<evidence type="ECO:0000256" key="1">
    <source>
        <dbReference type="SAM" id="MobiDB-lite"/>
    </source>
</evidence>
<sequence>ENAAAKVLWPRCRYPPRLLGKHRTSQRRALKPCHLRPVATRPSGRAPLPTSFRTSGSRDCKRLERWLGRPRGWRKSQLSGRSSPSPKSPTGPSLNSCRTCRISFSRRSRHPPLRRRRCLHLHRHRRRRCRPRRLHPRCLRRHRRLRRLRRRLRLRRRHRRRRSPRRSRHRRLRHSRRQLHHRHPLRRLLRRRRCHFRRPLRLRRPRLHPRPARPPALRQTVSTSAARQAVSARTCVVSEARDTAPRPQYLRSSLPFLPPPPSHALLGSRRLLQERLPRPRLPGGRLRRLPLLRGRRAPSSALAAASRLRVPQDVSGLLRAGRVLLPHRRVLLRGRPPRRGWSSPLRPPSSSHRCRLCLWCRGYLPVGVHLRLHPSAAVSTRAASSPPLSLPAPHAPLLRTGPRRAGGASPLSAATWPANRRRPTHPPSARGRRRRGGRGPLSPPLWRRRRRRRRCGGGAGSRPPITGARSS</sequence>
<dbReference type="PaxDb" id="2903-EOD25629"/>
<reference evidence="3" key="1">
    <citation type="journal article" date="2013" name="Nature">
        <title>Pan genome of the phytoplankton Emiliania underpins its global distribution.</title>
        <authorList>
            <person name="Read B.A."/>
            <person name="Kegel J."/>
            <person name="Klute M.J."/>
            <person name="Kuo A."/>
            <person name="Lefebvre S.C."/>
            <person name="Maumus F."/>
            <person name="Mayer C."/>
            <person name="Miller J."/>
            <person name="Monier A."/>
            <person name="Salamov A."/>
            <person name="Young J."/>
            <person name="Aguilar M."/>
            <person name="Claverie J.M."/>
            <person name="Frickenhaus S."/>
            <person name="Gonzalez K."/>
            <person name="Herman E.K."/>
            <person name="Lin Y.C."/>
            <person name="Napier J."/>
            <person name="Ogata H."/>
            <person name="Sarno A.F."/>
            <person name="Shmutz J."/>
            <person name="Schroeder D."/>
            <person name="de Vargas C."/>
            <person name="Verret F."/>
            <person name="von Dassow P."/>
            <person name="Valentin K."/>
            <person name="Van de Peer Y."/>
            <person name="Wheeler G."/>
            <person name="Dacks J.B."/>
            <person name="Delwiche C.F."/>
            <person name="Dyhrman S.T."/>
            <person name="Glockner G."/>
            <person name="John U."/>
            <person name="Richards T."/>
            <person name="Worden A.Z."/>
            <person name="Zhang X."/>
            <person name="Grigoriev I.V."/>
            <person name="Allen A.E."/>
            <person name="Bidle K."/>
            <person name="Borodovsky M."/>
            <person name="Bowler C."/>
            <person name="Brownlee C."/>
            <person name="Cock J.M."/>
            <person name="Elias M."/>
            <person name="Gladyshev V.N."/>
            <person name="Groth M."/>
            <person name="Guda C."/>
            <person name="Hadaegh A."/>
            <person name="Iglesias-Rodriguez M.D."/>
            <person name="Jenkins J."/>
            <person name="Jones B.M."/>
            <person name="Lawson T."/>
            <person name="Leese F."/>
            <person name="Lindquist E."/>
            <person name="Lobanov A."/>
            <person name="Lomsadze A."/>
            <person name="Malik S.B."/>
            <person name="Marsh M.E."/>
            <person name="Mackinder L."/>
            <person name="Mock T."/>
            <person name="Mueller-Roeber B."/>
            <person name="Pagarete A."/>
            <person name="Parker M."/>
            <person name="Probert I."/>
            <person name="Quesneville H."/>
            <person name="Raines C."/>
            <person name="Rensing S.A."/>
            <person name="Riano-Pachon D.M."/>
            <person name="Richier S."/>
            <person name="Rokitta S."/>
            <person name="Shiraiwa Y."/>
            <person name="Soanes D.M."/>
            <person name="van der Giezen M."/>
            <person name="Wahlund T.M."/>
            <person name="Williams B."/>
            <person name="Wilson W."/>
            <person name="Wolfe G."/>
            <person name="Wurch L.L."/>
        </authorList>
    </citation>
    <scope>NUCLEOTIDE SEQUENCE</scope>
</reference>
<keyword evidence="3" id="KW-1185">Reference proteome</keyword>
<dbReference type="HOGENOM" id="CLU_580882_0_0_1"/>
<dbReference type="Proteomes" id="UP000013827">
    <property type="component" value="Unassembled WGS sequence"/>
</dbReference>
<name>A0A0D3JQ44_EMIH1</name>
<feature type="region of interest" description="Disordered" evidence="1">
    <location>
        <begin position="382"/>
        <end position="471"/>
    </location>
</feature>
<dbReference type="KEGG" id="ehx:EMIHUDRAFT_443563"/>
<dbReference type="EnsemblProtists" id="EOD25629">
    <property type="protein sequence ID" value="EOD25629"/>
    <property type="gene ID" value="EMIHUDRAFT_443563"/>
</dbReference>
<feature type="compositionally biased region" description="Low complexity" evidence="1">
    <location>
        <begin position="75"/>
        <end position="94"/>
    </location>
</feature>
<feature type="region of interest" description="Disordered" evidence="1">
    <location>
        <begin position="71"/>
        <end position="97"/>
    </location>
</feature>
<feature type="region of interest" description="Disordered" evidence="1">
    <location>
        <begin position="204"/>
        <end position="226"/>
    </location>
</feature>
<feature type="region of interest" description="Disordered" evidence="1">
    <location>
        <begin position="37"/>
        <end position="57"/>
    </location>
</feature>
<protein>
    <submittedName>
        <fullName evidence="2">Uncharacterized protein</fullName>
    </submittedName>
</protein>